<comment type="caution">
    <text evidence="1">The sequence shown here is derived from an EMBL/GenBank/DDBJ whole genome shotgun (WGS) entry which is preliminary data.</text>
</comment>
<accession>A0ABQ5V8A6</accession>
<keyword evidence="2" id="KW-1185">Reference proteome</keyword>
<dbReference type="EMBL" id="BSNK01000001">
    <property type="protein sequence ID" value="GLQ23640.1"/>
    <property type="molecule type" value="Genomic_DNA"/>
</dbReference>
<name>A0ABQ5V8A6_9PROT</name>
<organism evidence="1 2">
    <name type="scientific">Algimonas ampicilliniresistens</name>
    <dbReference type="NCBI Taxonomy" id="1298735"/>
    <lineage>
        <taxon>Bacteria</taxon>
        <taxon>Pseudomonadati</taxon>
        <taxon>Pseudomonadota</taxon>
        <taxon>Alphaproteobacteria</taxon>
        <taxon>Maricaulales</taxon>
        <taxon>Robiginitomaculaceae</taxon>
        <taxon>Algimonas</taxon>
    </lineage>
</organism>
<gene>
    <name evidence="1" type="ORF">GCM10007853_15140</name>
</gene>
<evidence type="ECO:0000313" key="1">
    <source>
        <dbReference type="EMBL" id="GLQ23640.1"/>
    </source>
</evidence>
<proteinExistence type="predicted"/>
<reference evidence="1" key="2">
    <citation type="submission" date="2023-01" db="EMBL/GenBank/DDBJ databases">
        <title>Draft genome sequence of Algimonas ampicilliniresistens strain NBRC 108219.</title>
        <authorList>
            <person name="Sun Q."/>
            <person name="Mori K."/>
        </authorList>
    </citation>
    <scope>NUCLEOTIDE SEQUENCE</scope>
    <source>
        <strain evidence="1">NBRC 108219</strain>
    </source>
</reference>
<reference evidence="1" key="1">
    <citation type="journal article" date="2014" name="Int. J. Syst. Evol. Microbiol.">
        <title>Complete genome of a new Firmicutes species belonging to the dominant human colonic microbiota ('Ruminococcus bicirculans') reveals two chromosomes and a selective capacity to utilize plant glucans.</title>
        <authorList>
            <consortium name="NISC Comparative Sequencing Program"/>
            <person name="Wegmann U."/>
            <person name="Louis P."/>
            <person name="Goesmann A."/>
            <person name="Henrissat B."/>
            <person name="Duncan S.H."/>
            <person name="Flint H.J."/>
        </authorList>
    </citation>
    <scope>NUCLEOTIDE SEQUENCE</scope>
    <source>
        <strain evidence="1">NBRC 108219</strain>
    </source>
</reference>
<dbReference type="Proteomes" id="UP001161391">
    <property type="component" value="Unassembled WGS sequence"/>
</dbReference>
<evidence type="ECO:0000313" key="2">
    <source>
        <dbReference type="Proteomes" id="UP001161391"/>
    </source>
</evidence>
<sequence>MEKDLRFSVRIAMRNRESMPDHHQQSEDQTKWREEIVVSVADMNDLANGV</sequence>
<protein>
    <submittedName>
        <fullName evidence="1">Uncharacterized protein</fullName>
    </submittedName>
</protein>